<accession>A0A6C2USX1</accession>
<keyword evidence="2 5" id="KW-0812">Transmembrane</keyword>
<evidence type="ECO:0000256" key="2">
    <source>
        <dbReference type="ARBA" id="ARBA00022692"/>
    </source>
</evidence>
<dbReference type="Pfam" id="PF02656">
    <property type="entry name" value="DUF202"/>
    <property type="match status" value="1"/>
</dbReference>
<feature type="domain" description="DUF202" evidence="6">
    <location>
        <begin position="21"/>
        <end position="84"/>
    </location>
</feature>
<organism evidence="7 8">
    <name type="scientific">Pontiella sulfatireligans</name>
    <dbReference type="NCBI Taxonomy" id="2750658"/>
    <lineage>
        <taxon>Bacteria</taxon>
        <taxon>Pseudomonadati</taxon>
        <taxon>Kiritimatiellota</taxon>
        <taxon>Kiritimatiellia</taxon>
        <taxon>Kiritimatiellales</taxon>
        <taxon>Pontiellaceae</taxon>
        <taxon>Pontiella</taxon>
    </lineage>
</organism>
<evidence type="ECO:0000256" key="5">
    <source>
        <dbReference type="SAM" id="Phobius"/>
    </source>
</evidence>
<keyword evidence="8" id="KW-1185">Reference proteome</keyword>
<evidence type="ECO:0000256" key="4">
    <source>
        <dbReference type="ARBA" id="ARBA00023136"/>
    </source>
</evidence>
<evidence type="ECO:0000256" key="1">
    <source>
        <dbReference type="ARBA" id="ARBA00004127"/>
    </source>
</evidence>
<dbReference type="EMBL" id="CAAHFH010000002">
    <property type="protein sequence ID" value="VGO22344.1"/>
    <property type="molecule type" value="Genomic_DNA"/>
</dbReference>
<dbReference type="RefSeq" id="WP_136063730.1">
    <property type="nucleotide sequence ID" value="NZ_CAAHFH010000002.1"/>
</dbReference>
<evidence type="ECO:0000259" key="6">
    <source>
        <dbReference type="Pfam" id="PF02656"/>
    </source>
</evidence>
<keyword evidence="4 5" id="KW-0472">Membrane</keyword>
<evidence type="ECO:0000313" key="8">
    <source>
        <dbReference type="Proteomes" id="UP000346198"/>
    </source>
</evidence>
<dbReference type="Proteomes" id="UP000346198">
    <property type="component" value="Unassembled WGS sequence"/>
</dbReference>
<name>A0A6C2USX1_9BACT</name>
<dbReference type="GO" id="GO:0012505">
    <property type="term" value="C:endomembrane system"/>
    <property type="evidence" value="ECO:0007669"/>
    <property type="project" value="UniProtKB-SubCell"/>
</dbReference>
<keyword evidence="3 5" id="KW-1133">Transmembrane helix</keyword>
<comment type="subcellular location">
    <subcellularLocation>
        <location evidence="1">Endomembrane system</location>
        <topology evidence="1">Multi-pass membrane protein</topology>
    </subcellularLocation>
</comment>
<dbReference type="AlphaFoldDB" id="A0A6C2USX1"/>
<feature type="transmembrane region" description="Helical" evidence="5">
    <location>
        <begin position="57"/>
        <end position="77"/>
    </location>
</feature>
<gene>
    <name evidence="7" type="ORF">SCARR_04427</name>
</gene>
<dbReference type="InterPro" id="IPR003807">
    <property type="entry name" value="DUF202"/>
</dbReference>
<evidence type="ECO:0000256" key="3">
    <source>
        <dbReference type="ARBA" id="ARBA00022989"/>
    </source>
</evidence>
<sequence length="95" mass="10432">MPYSKINPNDMILRDHLAYDRTVLANERTLLSYARTAIALSAAGGTLVKIFPNEQALVILGFILLSLGGAVALAGTWRFGAVRKRLLQVYAELEE</sequence>
<reference evidence="7 8" key="1">
    <citation type="submission" date="2019-04" db="EMBL/GenBank/DDBJ databases">
        <authorList>
            <person name="Van Vliet M D."/>
        </authorList>
    </citation>
    <scope>NUCLEOTIDE SEQUENCE [LARGE SCALE GENOMIC DNA]</scope>
    <source>
        <strain evidence="7 8">F21</strain>
    </source>
</reference>
<protein>
    <recommendedName>
        <fullName evidence="6">DUF202 domain-containing protein</fullName>
    </recommendedName>
</protein>
<proteinExistence type="predicted"/>
<evidence type="ECO:0000313" key="7">
    <source>
        <dbReference type="EMBL" id="VGO22344.1"/>
    </source>
</evidence>